<keyword evidence="2" id="KW-1185">Reference proteome</keyword>
<accession>A0A106BVN6</accession>
<gene>
    <name evidence="1" type="ORF">ABW22_01445</name>
</gene>
<evidence type="ECO:0008006" key="3">
    <source>
        <dbReference type="Google" id="ProtNLM"/>
    </source>
</evidence>
<sequence>MATLTETLNAGEFIVSEANGTRSREKVVIAAAAAALPVGQVLGKITKAGTAVATALAGNTGNGVFGAITVGAGAKPGAYRLFITSAVANAGVFQLEDPDGVLVEIGNVAAAFNSGGIAFTLADGAVDFAVGDGFTIAVAAGSGKYVAYSDVATDGSEVAAAILYADVADSAADQNATAILRDAEVDESLLTGLDAPGKADLAALGIIFR</sequence>
<dbReference type="EMBL" id="LDUG01000004">
    <property type="protein sequence ID" value="KVW99510.1"/>
    <property type="molecule type" value="Genomic_DNA"/>
</dbReference>
<dbReference type="InterPro" id="IPR004195">
    <property type="entry name" value="Head_decoration_D"/>
</dbReference>
<dbReference type="PATRIC" id="fig|36861.3.peg.2546"/>
<dbReference type="AlphaFoldDB" id="A0A106BVN6"/>
<organism evidence="1 2">
    <name type="scientific">Thiobacillus denitrificans</name>
    <dbReference type="NCBI Taxonomy" id="36861"/>
    <lineage>
        <taxon>Bacteria</taxon>
        <taxon>Pseudomonadati</taxon>
        <taxon>Pseudomonadota</taxon>
        <taxon>Betaproteobacteria</taxon>
        <taxon>Nitrosomonadales</taxon>
        <taxon>Thiobacillaceae</taxon>
        <taxon>Thiobacillus</taxon>
    </lineage>
</organism>
<dbReference type="OrthoDB" id="9099687at2"/>
<dbReference type="Pfam" id="PF02924">
    <property type="entry name" value="HDPD"/>
    <property type="match status" value="1"/>
</dbReference>
<reference evidence="1 2" key="1">
    <citation type="journal article" date="2015" name="Appl. Environ. Microbiol.">
        <title>Aerobic and Anaerobic Thiosulfate Oxidation by a Cold-Adapted, Subglacial Chemoautotroph.</title>
        <authorList>
            <person name="Harrold Z.R."/>
            <person name="Skidmore M.L."/>
            <person name="Hamilton T.L."/>
            <person name="Desch L."/>
            <person name="Amada K."/>
            <person name="van Gelder W."/>
            <person name="Glover K."/>
            <person name="Roden E.E."/>
            <person name="Boyd E.S."/>
        </authorList>
    </citation>
    <scope>NUCLEOTIDE SEQUENCE [LARGE SCALE GENOMIC DNA]</scope>
    <source>
        <strain evidence="1 2">RG</strain>
    </source>
</reference>
<name>A0A106BVN6_THIDE</name>
<dbReference type="RefSeq" id="WP_059751239.1">
    <property type="nucleotide sequence ID" value="NZ_LDUG01000004.1"/>
</dbReference>
<proteinExistence type="predicted"/>
<dbReference type="Proteomes" id="UP000064243">
    <property type="component" value="Unassembled WGS sequence"/>
</dbReference>
<comment type="caution">
    <text evidence="1">The sequence shown here is derived from an EMBL/GenBank/DDBJ whole genome shotgun (WGS) entry which is preliminary data.</text>
</comment>
<evidence type="ECO:0000313" key="1">
    <source>
        <dbReference type="EMBL" id="KVW99510.1"/>
    </source>
</evidence>
<protein>
    <recommendedName>
        <fullName evidence="3">Head decoration protein</fullName>
    </recommendedName>
</protein>
<evidence type="ECO:0000313" key="2">
    <source>
        <dbReference type="Proteomes" id="UP000064243"/>
    </source>
</evidence>